<evidence type="ECO:0000256" key="5">
    <source>
        <dbReference type="HAMAP-Rule" id="MF_02126"/>
    </source>
</evidence>
<gene>
    <name evidence="5" type="primary">prmC</name>
    <name evidence="8" type="ORF">AA106556_1622</name>
</gene>
<accession>A0ABQ0QKF6</accession>
<dbReference type="EC" id="2.1.1.297" evidence="5"/>
<feature type="binding site" evidence="5">
    <location>
        <position position="156"/>
    </location>
    <ligand>
        <name>S-adenosyl-L-methionine</name>
        <dbReference type="ChEBI" id="CHEBI:59789"/>
    </ligand>
</feature>
<keyword evidence="2 5" id="KW-0808">Transferase</keyword>
<feature type="binding site" evidence="5">
    <location>
        <begin position="199"/>
        <end position="202"/>
    </location>
    <ligand>
        <name>substrate</name>
    </ligand>
</feature>
<dbReference type="SUPFAM" id="SSF53335">
    <property type="entry name" value="S-adenosyl-L-methionine-dependent methyltransferases"/>
    <property type="match status" value="1"/>
</dbReference>
<evidence type="ECO:0000313" key="9">
    <source>
        <dbReference type="Proteomes" id="UP001062443"/>
    </source>
</evidence>
<feature type="binding site" evidence="5">
    <location>
        <position position="199"/>
    </location>
    <ligand>
        <name>S-adenosyl-L-methionine</name>
        <dbReference type="ChEBI" id="CHEBI:59789"/>
    </ligand>
</feature>
<dbReference type="PROSITE" id="PS00092">
    <property type="entry name" value="N6_MTASE"/>
    <property type="match status" value="1"/>
</dbReference>
<comment type="function">
    <text evidence="5">Methylates the class 1 translation termination release factors RF1/PrfA and RF2/PrfB on the glutamine residue of the universally conserved GGQ motif.</text>
</comment>
<evidence type="ECO:0000256" key="1">
    <source>
        <dbReference type="ARBA" id="ARBA00022603"/>
    </source>
</evidence>
<sequence length="299" mass="32657">MRHGHHPNKVMSTVISKNTLLQDASHRLEGAGIEDGRFEARHLLCWALECDLTGLFMCTDVPPDVHARFESALQRRLAREPLAFITGETGFWTLDLYTSPATLIPRGDSEALIEALLAQSLPRDRALKILDLGTGTGCLLLSALSEFPHAWGLGVDLAPEAAHLARRNAERNGLAQRSAFMAGDWVSALSGQFDVIFSNPPYIESDDIAALMPEVAQYEPRRALDGGQDGLDAYRWLCRVLPMLLVEQGVVIFEMGIGQIDAVSSFAARHGLQEIARHHDLGGIERALVLQFSGKSVGA</sequence>
<keyword evidence="9" id="KW-1185">Reference proteome</keyword>
<dbReference type="InterPro" id="IPR040758">
    <property type="entry name" value="PrmC_N"/>
</dbReference>
<dbReference type="CDD" id="cd02440">
    <property type="entry name" value="AdoMet_MTases"/>
    <property type="match status" value="1"/>
</dbReference>
<comment type="catalytic activity">
    <reaction evidence="4 5">
        <text>L-glutaminyl-[peptide chain release factor] + S-adenosyl-L-methionine = N(5)-methyl-L-glutaminyl-[peptide chain release factor] + S-adenosyl-L-homocysteine + H(+)</text>
        <dbReference type="Rhea" id="RHEA:42896"/>
        <dbReference type="Rhea" id="RHEA-COMP:10271"/>
        <dbReference type="Rhea" id="RHEA-COMP:10272"/>
        <dbReference type="ChEBI" id="CHEBI:15378"/>
        <dbReference type="ChEBI" id="CHEBI:30011"/>
        <dbReference type="ChEBI" id="CHEBI:57856"/>
        <dbReference type="ChEBI" id="CHEBI:59789"/>
        <dbReference type="ChEBI" id="CHEBI:61891"/>
        <dbReference type="EC" id="2.1.1.297"/>
    </reaction>
</comment>
<feature type="binding site" evidence="5">
    <location>
        <position position="185"/>
    </location>
    <ligand>
        <name>S-adenosyl-L-methionine</name>
        <dbReference type="ChEBI" id="CHEBI:59789"/>
    </ligand>
</feature>
<dbReference type="InterPro" id="IPR004556">
    <property type="entry name" value="HemK-like"/>
</dbReference>
<dbReference type="Gene3D" id="1.10.8.10">
    <property type="entry name" value="DNA helicase RuvA subunit, C-terminal domain"/>
    <property type="match status" value="1"/>
</dbReference>
<dbReference type="InterPro" id="IPR019874">
    <property type="entry name" value="RF_methyltr_PrmC"/>
</dbReference>
<dbReference type="Pfam" id="PF05175">
    <property type="entry name" value="MTS"/>
    <property type="match status" value="1"/>
</dbReference>
<evidence type="ECO:0000259" key="6">
    <source>
        <dbReference type="Pfam" id="PF05175"/>
    </source>
</evidence>
<dbReference type="InterPro" id="IPR029063">
    <property type="entry name" value="SAM-dependent_MTases_sf"/>
</dbReference>
<keyword evidence="1 5" id="KW-0489">Methyltransferase</keyword>
<name>A0ABQ0QKF6_9PROT</name>
<dbReference type="GO" id="GO:0032259">
    <property type="term" value="P:methylation"/>
    <property type="evidence" value="ECO:0007669"/>
    <property type="project" value="UniProtKB-KW"/>
</dbReference>
<dbReference type="NCBIfam" id="TIGR00536">
    <property type="entry name" value="hemK_fam"/>
    <property type="match status" value="1"/>
</dbReference>
<dbReference type="HAMAP" id="MF_02126">
    <property type="entry name" value="RF_methyltr_PrmC"/>
    <property type="match status" value="1"/>
</dbReference>
<evidence type="ECO:0000259" key="7">
    <source>
        <dbReference type="Pfam" id="PF17827"/>
    </source>
</evidence>
<protein>
    <recommendedName>
        <fullName evidence="5">Release factor glutamine methyltransferase</fullName>
        <shortName evidence="5">RF MTase</shortName>
        <ecNumber evidence="5">2.1.1.297</ecNumber>
    </recommendedName>
    <alternativeName>
        <fullName evidence="5">N5-glutamine methyltransferase PrmC</fullName>
    </alternativeName>
    <alternativeName>
        <fullName evidence="5">Protein-(glutamine-N5) MTase PrmC</fullName>
    </alternativeName>
    <alternativeName>
        <fullName evidence="5">Protein-glutamine N-methyltransferase PrmC</fullName>
    </alternativeName>
</protein>
<dbReference type="Gene3D" id="3.40.50.150">
    <property type="entry name" value="Vaccinia Virus protein VP39"/>
    <property type="match status" value="1"/>
</dbReference>
<evidence type="ECO:0000256" key="2">
    <source>
        <dbReference type="ARBA" id="ARBA00022679"/>
    </source>
</evidence>
<dbReference type="NCBIfam" id="TIGR03534">
    <property type="entry name" value="RF_mod_PrmC"/>
    <property type="match status" value="1"/>
</dbReference>
<dbReference type="InterPro" id="IPR002052">
    <property type="entry name" value="DNA_methylase_N6_adenine_CS"/>
</dbReference>
<dbReference type="GO" id="GO:0008168">
    <property type="term" value="F:methyltransferase activity"/>
    <property type="evidence" value="ECO:0007669"/>
    <property type="project" value="UniProtKB-KW"/>
</dbReference>
<reference evidence="8" key="1">
    <citation type="submission" date="2013-04" db="EMBL/GenBank/DDBJ databases">
        <title>The genome sequencing project of 58 acetic acid bacteria.</title>
        <authorList>
            <person name="Okamoto-Kainuma A."/>
            <person name="Ishikawa M."/>
            <person name="Umino S."/>
            <person name="Koizumi Y."/>
            <person name="Shiwa Y."/>
            <person name="Yoshikawa H."/>
            <person name="Matsutani M."/>
            <person name="Matsushita K."/>
        </authorList>
    </citation>
    <scope>NUCLEOTIDE SEQUENCE</scope>
    <source>
        <strain evidence="8">NBRC 106556</strain>
    </source>
</reference>
<proteinExistence type="inferred from homology"/>
<evidence type="ECO:0000313" key="8">
    <source>
        <dbReference type="EMBL" id="GBR47921.1"/>
    </source>
</evidence>
<dbReference type="Proteomes" id="UP001062443">
    <property type="component" value="Unassembled WGS sequence"/>
</dbReference>
<evidence type="ECO:0000256" key="3">
    <source>
        <dbReference type="ARBA" id="ARBA00022691"/>
    </source>
</evidence>
<dbReference type="EMBL" id="BAQB01000022">
    <property type="protein sequence ID" value="GBR47921.1"/>
    <property type="molecule type" value="Genomic_DNA"/>
</dbReference>
<feature type="domain" description="Release factor glutamine methyltransferase N-terminal" evidence="7">
    <location>
        <begin position="20"/>
        <end position="87"/>
    </location>
</feature>
<dbReference type="InterPro" id="IPR050320">
    <property type="entry name" value="N5-glutamine_MTase"/>
</dbReference>
<dbReference type="PANTHER" id="PTHR18895:SF74">
    <property type="entry name" value="MTRF1L RELEASE FACTOR GLUTAMINE METHYLTRANSFERASE"/>
    <property type="match status" value="1"/>
</dbReference>
<feature type="binding site" evidence="5">
    <location>
        <begin position="133"/>
        <end position="137"/>
    </location>
    <ligand>
        <name>S-adenosyl-L-methionine</name>
        <dbReference type="ChEBI" id="CHEBI:59789"/>
    </ligand>
</feature>
<keyword evidence="3 5" id="KW-0949">S-adenosyl-L-methionine</keyword>
<dbReference type="Pfam" id="PF17827">
    <property type="entry name" value="PrmC_N"/>
    <property type="match status" value="1"/>
</dbReference>
<dbReference type="InterPro" id="IPR007848">
    <property type="entry name" value="Small_mtfrase_dom"/>
</dbReference>
<evidence type="ECO:0000256" key="4">
    <source>
        <dbReference type="ARBA" id="ARBA00048391"/>
    </source>
</evidence>
<organism evidence="8 9">
    <name type="scientific">Neokomagataea tanensis NBRC 106556</name>
    <dbReference type="NCBI Taxonomy" id="1223519"/>
    <lineage>
        <taxon>Bacteria</taxon>
        <taxon>Pseudomonadati</taxon>
        <taxon>Pseudomonadota</taxon>
        <taxon>Alphaproteobacteria</taxon>
        <taxon>Acetobacterales</taxon>
        <taxon>Acetobacteraceae</taxon>
        <taxon>Neokomagataea</taxon>
    </lineage>
</organism>
<dbReference type="PANTHER" id="PTHR18895">
    <property type="entry name" value="HEMK METHYLTRANSFERASE"/>
    <property type="match status" value="1"/>
</dbReference>
<comment type="similarity">
    <text evidence="5">Belongs to the protein N5-glutamine methyltransferase family. PrmC subfamily.</text>
</comment>
<feature type="domain" description="Methyltransferase small" evidence="6">
    <location>
        <begin position="115"/>
        <end position="207"/>
    </location>
</feature>
<comment type="caution">
    <text evidence="8">The sequence shown here is derived from an EMBL/GenBank/DDBJ whole genome shotgun (WGS) entry which is preliminary data.</text>
</comment>